<dbReference type="RefSeq" id="WP_108781624.1">
    <property type="nucleotide sequence ID" value="NZ_OMKW01000002.1"/>
</dbReference>
<dbReference type="InterPro" id="IPR008258">
    <property type="entry name" value="Transglycosylase_SLT_dom_1"/>
</dbReference>
<protein>
    <recommendedName>
        <fullName evidence="3">Transglycosylase SLT domain-containing protein</fullName>
    </recommendedName>
</protein>
<sequence length="205" mass="22890">MVPRVLMALVMSALPALASDICLRAADLAAQRHDIPRDVMRAITLTETGRRADGQFSPWPWTVNMEGAGHWFDDLGAALAFIAPHHARGARSYDVGCFQLNWRWHGENFPDLETMFDPDRNADYAARYLRGHYEAFGDWTRAAGRYHSGTPEYATRYAARFAEIRASLGPLAEVEMMEPPRVFGLRQARGPLLTRARGPLFGGGT</sequence>
<proteinExistence type="inferred from homology"/>
<evidence type="ECO:0000256" key="2">
    <source>
        <dbReference type="SAM" id="SignalP"/>
    </source>
</evidence>
<reference evidence="4 5" key="1">
    <citation type="submission" date="2018-03" db="EMBL/GenBank/DDBJ databases">
        <authorList>
            <person name="Keele B.F."/>
        </authorList>
    </citation>
    <scope>NUCLEOTIDE SEQUENCE [LARGE SCALE GENOMIC DNA]</scope>
    <source>
        <strain evidence="4 5">CeCT 8812</strain>
    </source>
</reference>
<accession>A0A2R8A9G1</accession>
<evidence type="ECO:0000256" key="1">
    <source>
        <dbReference type="ARBA" id="ARBA00009387"/>
    </source>
</evidence>
<dbReference type="OrthoDB" id="5945995at2"/>
<organism evidence="4 5">
    <name type="scientific">Pontivivens insulae</name>
    <dbReference type="NCBI Taxonomy" id="1639689"/>
    <lineage>
        <taxon>Bacteria</taxon>
        <taxon>Pseudomonadati</taxon>
        <taxon>Pseudomonadota</taxon>
        <taxon>Alphaproteobacteria</taxon>
        <taxon>Rhodobacterales</taxon>
        <taxon>Paracoccaceae</taxon>
        <taxon>Pontivivens</taxon>
    </lineage>
</organism>
<dbReference type="Pfam" id="PF01464">
    <property type="entry name" value="SLT"/>
    <property type="match status" value="1"/>
</dbReference>
<dbReference type="AlphaFoldDB" id="A0A2R8A9G1"/>
<dbReference type="SUPFAM" id="SSF53955">
    <property type="entry name" value="Lysozyme-like"/>
    <property type="match status" value="1"/>
</dbReference>
<keyword evidence="2" id="KW-0732">Signal</keyword>
<feature type="chain" id="PRO_5015333512" description="Transglycosylase SLT domain-containing protein" evidence="2">
    <location>
        <begin position="19"/>
        <end position="205"/>
    </location>
</feature>
<evidence type="ECO:0000313" key="5">
    <source>
        <dbReference type="Proteomes" id="UP000244932"/>
    </source>
</evidence>
<feature type="domain" description="Transglycosylase SLT" evidence="3">
    <location>
        <begin position="94"/>
        <end position="151"/>
    </location>
</feature>
<dbReference type="InterPro" id="IPR023346">
    <property type="entry name" value="Lysozyme-like_dom_sf"/>
</dbReference>
<dbReference type="Proteomes" id="UP000244932">
    <property type="component" value="Unassembled WGS sequence"/>
</dbReference>
<name>A0A2R8A9G1_9RHOB</name>
<dbReference type="EMBL" id="OMKW01000002">
    <property type="protein sequence ID" value="SPF28869.1"/>
    <property type="molecule type" value="Genomic_DNA"/>
</dbReference>
<gene>
    <name evidence="4" type="ORF">POI8812_01172</name>
</gene>
<feature type="signal peptide" evidence="2">
    <location>
        <begin position="1"/>
        <end position="18"/>
    </location>
</feature>
<evidence type="ECO:0000259" key="3">
    <source>
        <dbReference type="Pfam" id="PF01464"/>
    </source>
</evidence>
<evidence type="ECO:0000313" key="4">
    <source>
        <dbReference type="EMBL" id="SPF28869.1"/>
    </source>
</evidence>
<keyword evidence="5" id="KW-1185">Reference proteome</keyword>
<comment type="similarity">
    <text evidence="1">Belongs to the virb1 family.</text>
</comment>
<dbReference type="Gene3D" id="1.10.530.10">
    <property type="match status" value="1"/>
</dbReference>